<dbReference type="CDD" id="cd11063">
    <property type="entry name" value="CYP52"/>
    <property type="match status" value="1"/>
</dbReference>
<evidence type="ECO:0000256" key="1">
    <source>
        <dbReference type="ARBA" id="ARBA00001971"/>
    </source>
</evidence>
<dbReference type="OrthoDB" id="1470350at2759"/>
<name>A0A9P4ITJ5_9PEZI</name>
<feature type="transmembrane region" description="Helical" evidence="10">
    <location>
        <begin position="6"/>
        <end position="27"/>
    </location>
</feature>
<reference evidence="11" key="1">
    <citation type="journal article" date="2020" name="Stud. Mycol.">
        <title>101 Dothideomycetes genomes: a test case for predicting lifestyles and emergence of pathogens.</title>
        <authorList>
            <person name="Haridas S."/>
            <person name="Albert R."/>
            <person name="Binder M."/>
            <person name="Bloem J."/>
            <person name="Labutti K."/>
            <person name="Salamov A."/>
            <person name="Andreopoulos B."/>
            <person name="Baker S."/>
            <person name="Barry K."/>
            <person name="Bills G."/>
            <person name="Bluhm B."/>
            <person name="Cannon C."/>
            <person name="Castanera R."/>
            <person name="Culley D."/>
            <person name="Daum C."/>
            <person name="Ezra D."/>
            <person name="Gonzalez J."/>
            <person name="Henrissat B."/>
            <person name="Kuo A."/>
            <person name="Liang C."/>
            <person name="Lipzen A."/>
            <person name="Lutzoni F."/>
            <person name="Magnuson J."/>
            <person name="Mondo S."/>
            <person name="Nolan M."/>
            <person name="Ohm R."/>
            <person name="Pangilinan J."/>
            <person name="Park H.-J."/>
            <person name="Ramirez L."/>
            <person name="Alfaro M."/>
            <person name="Sun H."/>
            <person name="Tritt A."/>
            <person name="Yoshinaga Y."/>
            <person name="Zwiers L.-H."/>
            <person name="Turgeon B."/>
            <person name="Goodwin S."/>
            <person name="Spatafora J."/>
            <person name="Crous P."/>
            <person name="Grigoriev I."/>
        </authorList>
    </citation>
    <scope>NUCLEOTIDE SEQUENCE</scope>
    <source>
        <strain evidence="11">CBS 260.36</strain>
    </source>
</reference>
<dbReference type="PRINTS" id="PR00385">
    <property type="entry name" value="P450"/>
</dbReference>
<dbReference type="PROSITE" id="PS00086">
    <property type="entry name" value="CYTOCHROME_P450"/>
    <property type="match status" value="1"/>
</dbReference>
<evidence type="ECO:0000313" key="12">
    <source>
        <dbReference type="Proteomes" id="UP000799439"/>
    </source>
</evidence>
<evidence type="ECO:0000256" key="3">
    <source>
        <dbReference type="ARBA" id="ARBA00022617"/>
    </source>
</evidence>
<evidence type="ECO:0000256" key="6">
    <source>
        <dbReference type="ARBA" id="ARBA00023004"/>
    </source>
</evidence>
<dbReference type="InterPro" id="IPR047146">
    <property type="entry name" value="Cyt_P450_E_CYP52_fungi"/>
</dbReference>
<keyword evidence="10" id="KW-0812">Transmembrane</keyword>
<dbReference type="InterPro" id="IPR036396">
    <property type="entry name" value="Cyt_P450_sf"/>
</dbReference>
<dbReference type="GO" id="GO:0020037">
    <property type="term" value="F:heme binding"/>
    <property type="evidence" value="ECO:0007669"/>
    <property type="project" value="InterPro"/>
</dbReference>
<gene>
    <name evidence="11" type="ORF">K461DRAFT_281791</name>
</gene>
<comment type="cofactor">
    <cofactor evidence="1 8">
        <name>heme</name>
        <dbReference type="ChEBI" id="CHEBI:30413"/>
    </cofactor>
</comment>
<dbReference type="GO" id="GO:0005506">
    <property type="term" value="F:iron ion binding"/>
    <property type="evidence" value="ECO:0007669"/>
    <property type="project" value="InterPro"/>
</dbReference>
<keyword evidence="6 8" id="KW-0408">Iron</keyword>
<keyword evidence="7 9" id="KW-0503">Monooxygenase</keyword>
<organism evidence="11 12">
    <name type="scientific">Myriangium duriaei CBS 260.36</name>
    <dbReference type="NCBI Taxonomy" id="1168546"/>
    <lineage>
        <taxon>Eukaryota</taxon>
        <taxon>Fungi</taxon>
        <taxon>Dikarya</taxon>
        <taxon>Ascomycota</taxon>
        <taxon>Pezizomycotina</taxon>
        <taxon>Dothideomycetes</taxon>
        <taxon>Dothideomycetidae</taxon>
        <taxon>Myriangiales</taxon>
        <taxon>Myriangiaceae</taxon>
        <taxon>Myriangium</taxon>
    </lineage>
</organism>
<dbReference type="Pfam" id="PF00067">
    <property type="entry name" value="p450"/>
    <property type="match status" value="1"/>
</dbReference>
<keyword evidence="3 8" id="KW-0349">Heme</keyword>
<evidence type="ECO:0000313" key="11">
    <source>
        <dbReference type="EMBL" id="KAF2149416.1"/>
    </source>
</evidence>
<dbReference type="PRINTS" id="PR00464">
    <property type="entry name" value="EP450II"/>
</dbReference>
<keyword evidence="12" id="KW-1185">Reference proteome</keyword>
<dbReference type="InterPro" id="IPR001128">
    <property type="entry name" value="Cyt_P450"/>
</dbReference>
<evidence type="ECO:0000256" key="4">
    <source>
        <dbReference type="ARBA" id="ARBA00022723"/>
    </source>
</evidence>
<proteinExistence type="inferred from homology"/>
<accession>A0A9P4ITJ5</accession>
<keyword evidence="4 8" id="KW-0479">Metal-binding</keyword>
<protein>
    <submittedName>
        <fullName evidence="11">P450 monooxygenase</fullName>
    </submittedName>
</protein>
<sequence length="515" mass="58707">MGLLPSLSSASPVFAGSLILAIVYYVYFQLTTGARRRAIIREKGCLPVNKVPSKDPILGIDSFLEFRKAFQERRVLQFACWRFDMMGVTTIRNNVLGKRNISTIEPENLKQILALDFKNWSLGTQRIIDFTEFLGPGVFSTDGAEWQHSREMLRPSFVRSQVRDLETLDAHVDHLIDAIPRDGSTVELQQLFFRLTMDSATDFLFGESTNTLAPGLATVSASKFAECFNRGQETVSERGRFGLFPWLANNDHFKSDTKFVHDFVDTYVEKGLAMRSRLLSEKEGAGSRYVFLEELVRQTTDKYRIRSELLNILLAGRDTTASLLSNVWWQISRRPDIWAKLRAEVDALNGEKPTFEQIKEMKYVRAVLNESLRLHPVVPFNSREATTDTWLPRGGGKDGMSPCLIPKGQVVTYSVYVMHRRKDFYGPDADEFNPDRWIGEKGLRPGWEYLPFNGGPRICLGQQFALTEASYATIRLLQEFRDIESRDPEPWTEWLHLTCVGRNGCKVSLTPFSNA</sequence>
<dbReference type="GO" id="GO:0016712">
    <property type="term" value="F:oxidoreductase activity, acting on paired donors, with incorporation or reduction of molecular oxygen, reduced flavin or flavoprotein as one donor, and incorporation of one atom of oxygen"/>
    <property type="evidence" value="ECO:0007669"/>
    <property type="project" value="InterPro"/>
</dbReference>
<dbReference type="InterPro" id="IPR017972">
    <property type="entry name" value="Cyt_P450_CS"/>
</dbReference>
<dbReference type="Gene3D" id="1.10.630.10">
    <property type="entry name" value="Cytochrome P450"/>
    <property type="match status" value="1"/>
</dbReference>
<evidence type="ECO:0000256" key="10">
    <source>
        <dbReference type="SAM" id="Phobius"/>
    </source>
</evidence>
<dbReference type="PANTHER" id="PTHR24287:SF1">
    <property type="entry name" value="P450, PUTATIVE (EUROFUNG)-RELATED"/>
    <property type="match status" value="1"/>
</dbReference>
<comment type="similarity">
    <text evidence="2 9">Belongs to the cytochrome P450 family.</text>
</comment>
<evidence type="ECO:0000256" key="5">
    <source>
        <dbReference type="ARBA" id="ARBA00023002"/>
    </source>
</evidence>
<dbReference type="SUPFAM" id="SSF48264">
    <property type="entry name" value="Cytochrome P450"/>
    <property type="match status" value="1"/>
</dbReference>
<keyword evidence="5 9" id="KW-0560">Oxidoreductase</keyword>
<dbReference type="InterPro" id="IPR002974">
    <property type="entry name" value="Cyt_P450_E_CYP52_ascomycetes"/>
</dbReference>
<evidence type="ECO:0000256" key="8">
    <source>
        <dbReference type="PIRSR" id="PIRSR602402-1"/>
    </source>
</evidence>
<keyword evidence="10" id="KW-0472">Membrane</keyword>
<keyword evidence="10" id="KW-1133">Transmembrane helix</keyword>
<evidence type="ECO:0000256" key="7">
    <source>
        <dbReference type="ARBA" id="ARBA00023033"/>
    </source>
</evidence>
<evidence type="ECO:0000256" key="9">
    <source>
        <dbReference type="RuleBase" id="RU000461"/>
    </source>
</evidence>
<dbReference type="AlphaFoldDB" id="A0A9P4ITJ5"/>
<dbReference type="Proteomes" id="UP000799439">
    <property type="component" value="Unassembled WGS sequence"/>
</dbReference>
<comment type="caution">
    <text evidence="11">The sequence shown here is derived from an EMBL/GenBank/DDBJ whole genome shotgun (WGS) entry which is preliminary data.</text>
</comment>
<dbReference type="PANTHER" id="PTHR24287">
    <property type="entry name" value="P450, PUTATIVE (EUROFUNG)-RELATED"/>
    <property type="match status" value="1"/>
</dbReference>
<dbReference type="PRINTS" id="PR01239">
    <property type="entry name" value="EP450IICYP52"/>
</dbReference>
<dbReference type="InterPro" id="IPR002402">
    <property type="entry name" value="Cyt_P450_E_grp-II"/>
</dbReference>
<dbReference type="EMBL" id="ML996091">
    <property type="protein sequence ID" value="KAF2149416.1"/>
    <property type="molecule type" value="Genomic_DNA"/>
</dbReference>
<feature type="binding site" description="axial binding residue" evidence="8">
    <location>
        <position position="459"/>
    </location>
    <ligand>
        <name>heme</name>
        <dbReference type="ChEBI" id="CHEBI:30413"/>
    </ligand>
    <ligandPart>
        <name>Fe</name>
        <dbReference type="ChEBI" id="CHEBI:18248"/>
    </ligandPart>
</feature>
<evidence type="ECO:0000256" key="2">
    <source>
        <dbReference type="ARBA" id="ARBA00010617"/>
    </source>
</evidence>